<feature type="region of interest" description="Disordered" evidence="2">
    <location>
        <begin position="1206"/>
        <end position="1237"/>
    </location>
</feature>
<evidence type="ECO:0000259" key="3">
    <source>
        <dbReference type="PROSITE" id="PS50011"/>
    </source>
</evidence>
<name>A0ABQ9WYX5_9EUKA</name>
<sequence length="1549" mass="172730">MSRSRNSEPKTVQVGNIIHDKFQLIKRLGHGAFGDIFEATYLSSNSKPSVAIKFESKKAVKSVLNLEYYVLKKLQKLPYFAKYYVFGTYHDQLYLAMELLGPNLAELISKQPNKTFTYPTVLKIGAEMVKALKAMHSIQWVHRDIKPSNFVIGRGSHDLNRIYLIDFGLAKRTHTENGEEYPKRSHVGFRGTARYASLRAHRFKDLSRVDDLWSVLYCLYEFLIGKLPWNDLKERKEIGYAKEEFADKYVPANQFIPPTNDYYQAQNDRWVKKGKRLCADLPPVFLEMEEYLRTQSYFDVPNYDLLISNFSSALNQLSLGHLKLPSTPSHISHLNFSEKSDITRTNVSTHASTPEKSPRTRHTTGNPLIDFFDWERDAQKEKEQNQGQTNNLTKNQREEQRARSKQNKEQQEVKSPKQPYDEHKKSRSSRFTLPEIKPFDKERHEKKKAQQNQPAPPQTVEPSSPVPSHVPPSVLIHKQSNSSPLQFSMDYPAQTAPQQIPSPLHNDFSPLLFHTHHSPQVQHLFNMSKGSPTEQLSPLLQHNFTANSGTPTPTPTFSPLATNPFMNLVHSARTNTHHPDTDKYLSLNNLNETTESLSQRSTFASFSLVSGNPPTPQPTLALFPTNCSITTLTMSRADSEITLSSFLTDTGSLHSMGLIAQTEGIMEGGQKLSPRNESHNTLSRSTTHVERKERGLESSNRLHSKHTMDSNTLQTPEPLSPPPPSANKRIEASSNLAHASFTSQQLTASQETGEKIHNGSSGDISSTFSATPANSTTDSPLHGSDHQRNTSNEPTSFRTRRGSVRIKHHETHTPQQSVFKQPTYSQRALFLLNPNRQLEQSESLPNVPRTSSEDSDLFSSDDGMDGLFRSRSAPHFSCQHTNVSFDSILHFFSSHRCVFHKSKLHSLLHAAPHHTSKTQIEHNTHLNTHQHGFTSVTPSNASAPPPPQKGKETEKSGQTDSERHFSYHHGSSDEKWTPEVPEKTQPPVSPIGSPSSTPPTDLSAHGGRMRANQSEPVLQLLEVGGMDVTQKMFCPSARNVPTYSMKKAKTAQTIEDIPPIPLPESQYIQLDNTHSKRERGAPQQPPLDQPQLDAIRLSANPNRQSFPQMGRSQMSSSHGHSHPGQQQTGLQGLLQVPLEQLFNYPDDIKIQLLQELAMSIQKPSQMGAPPSQSGQYGMVDGVSPHSGMMPGKSLLQQQYLARGSANAPNMIPRPQKQQSSAHRKKRRQKTGSDVGSLLQKVSIKQPITFDHKLEPVEPEIIHQTGPSPFRSGQSLMASSFLTESPSTGHLKIPDDNTEMHTPRSVTIAARTHIFGNPEAPMIRTGSVVSLDSNEGSDRTLSRSQSITTLESRQSPLLATSHLDPVDTVPFKPKHRRSPSVPVTGNMMRRSLHTESSPAMPKLVRNSPDYVIINGHSEVSVFPPNSTASELQTRRLVNLTPLDTSTNSIEFSAGRILSPLVEADEDFNVRTHSSNSHSRLSSTNDAMSVQTFSHSHPNILLACPSVADELANEEKDEAANASTEDLAASKESTKPAKQEDDSLRCSCLLF</sequence>
<feature type="compositionally biased region" description="Polar residues" evidence="2">
    <location>
        <begin position="837"/>
        <end position="850"/>
    </location>
</feature>
<dbReference type="GO" id="GO:0004674">
    <property type="term" value="F:protein serine/threonine kinase activity"/>
    <property type="evidence" value="ECO:0007669"/>
    <property type="project" value="UniProtKB-EC"/>
</dbReference>
<keyword evidence="4" id="KW-0418">Kinase</keyword>
<dbReference type="Proteomes" id="UP001281761">
    <property type="component" value="Unassembled WGS sequence"/>
</dbReference>
<reference evidence="4 5" key="1">
    <citation type="journal article" date="2022" name="bioRxiv">
        <title>Genomics of Preaxostyla Flagellates Illuminates Evolutionary Transitions and the Path Towards Mitochondrial Loss.</title>
        <authorList>
            <person name="Novak L.V.F."/>
            <person name="Treitli S.C."/>
            <person name="Pyrih J."/>
            <person name="Halakuc P."/>
            <person name="Pipaliya S.V."/>
            <person name="Vacek V."/>
            <person name="Brzon O."/>
            <person name="Soukal P."/>
            <person name="Eme L."/>
            <person name="Dacks J.B."/>
            <person name="Karnkowska A."/>
            <person name="Elias M."/>
            <person name="Hampl V."/>
        </authorList>
    </citation>
    <scope>NUCLEOTIDE SEQUENCE [LARGE SCALE GENOMIC DNA]</scope>
    <source>
        <strain evidence="4">NAU3</strain>
        <tissue evidence="4">Gut</tissue>
    </source>
</reference>
<feature type="region of interest" description="Disordered" evidence="2">
    <location>
        <begin position="929"/>
        <end position="1010"/>
    </location>
</feature>
<feature type="region of interest" description="Disordered" evidence="2">
    <location>
        <begin position="742"/>
        <end position="803"/>
    </location>
</feature>
<protein>
    <submittedName>
        <fullName evidence="4">Tau-tubulin kinase 1</fullName>
        <ecNumber evidence="4">2.7.11.1</ecNumber>
    </submittedName>
</protein>
<gene>
    <name evidence="4" type="ORF">BLNAU_20395</name>
</gene>
<feature type="compositionally biased region" description="Basic and acidic residues" evidence="2">
    <location>
        <begin position="395"/>
        <end position="424"/>
    </location>
</feature>
<organism evidence="4 5">
    <name type="scientific">Blattamonas nauphoetae</name>
    <dbReference type="NCBI Taxonomy" id="2049346"/>
    <lineage>
        <taxon>Eukaryota</taxon>
        <taxon>Metamonada</taxon>
        <taxon>Preaxostyla</taxon>
        <taxon>Oxymonadida</taxon>
        <taxon>Blattamonas</taxon>
    </lineage>
</organism>
<feature type="compositionally biased region" description="Polar residues" evidence="2">
    <location>
        <begin position="929"/>
        <end position="942"/>
    </location>
</feature>
<keyword evidence="5" id="KW-1185">Reference proteome</keyword>
<evidence type="ECO:0000256" key="2">
    <source>
        <dbReference type="SAM" id="MobiDB-lite"/>
    </source>
</evidence>
<evidence type="ECO:0000256" key="1">
    <source>
        <dbReference type="PROSITE-ProRule" id="PRU10141"/>
    </source>
</evidence>
<dbReference type="PROSITE" id="PS50011">
    <property type="entry name" value="PROTEIN_KINASE_DOM"/>
    <property type="match status" value="1"/>
</dbReference>
<feature type="compositionally biased region" description="Polar residues" evidence="2">
    <location>
        <begin position="1341"/>
        <end position="1357"/>
    </location>
</feature>
<feature type="compositionally biased region" description="Basic and acidic residues" evidence="2">
    <location>
        <begin position="1526"/>
        <end position="1541"/>
    </location>
</feature>
<accession>A0ABQ9WYX5</accession>
<dbReference type="InterPro" id="IPR000719">
    <property type="entry name" value="Prot_kinase_dom"/>
</dbReference>
<feature type="region of interest" description="Disordered" evidence="2">
    <location>
        <begin position="342"/>
        <end position="367"/>
    </location>
</feature>
<feature type="region of interest" description="Disordered" evidence="2">
    <location>
        <begin position="1510"/>
        <end position="1541"/>
    </location>
</feature>
<dbReference type="EMBL" id="JARBJD010000288">
    <property type="protein sequence ID" value="KAK2944702.1"/>
    <property type="molecule type" value="Genomic_DNA"/>
</dbReference>
<proteinExistence type="predicted"/>
<feature type="region of interest" description="Disordered" evidence="2">
    <location>
        <begin position="1102"/>
        <end position="1128"/>
    </location>
</feature>
<keyword evidence="4" id="KW-0808">Transferase</keyword>
<feature type="compositionally biased region" description="Polar residues" evidence="2">
    <location>
        <begin position="742"/>
        <end position="751"/>
    </location>
</feature>
<dbReference type="SUPFAM" id="SSF56112">
    <property type="entry name" value="Protein kinase-like (PK-like)"/>
    <property type="match status" value="1"/>
</dbReference>
<feature type="compositionally biased region" description="Polar residues" evidence="2">
    <location>
        <begin position="343"/>
        <end position="355"/>
    </location>
</feature>
<feature type="compositionally biased region" description="Pro residues" evidence="2">
    <location>
        <begin position="454"/>
        <end position="470"/>
    </location>
</feature>
<dbReference type="Pfam" id="PF00069">
    <property type="entry name" value="Pkinase"/>
    <property type="match status" value="1"/>
</dbReference>
<evidence type="ECO:0000313" key="4">
    <source>
        <dbReference type="EMBL" id="KAK2944702.1"/>
    </source>
</evidence>
<feature type="region of interest" description="Disordered" evidence="2">
    <location>
        <begin position="837"/>
        <end position="865"/>
    </location>
</feature>
<comment type="caution">
    <text evidence="4">The sequence shown here is derived from an EMBL/GenBank/DDBJ whole genome shotgun (WGS) entry which is preliminary data.</text>
</comment>
<feature type="compositionally biased region" description="Low complexity" evidence="2">
    <location>
        <begin position="990"/>
        <end position="999"/>
    </location>
</feature>
<feature type="compositionally biased region" description="Basic and acidic residues" evidence="2">
    <location>
        <begin position="949"/>
        <end position="982"/>
    </location>
</feature>
<dbReference type="InterPro" id="IPR011009">
    <property type="entry name" value="Kinase-like_dom_sf"/>
</dbReference>
<feature type="binding site" evidence="1">
    <location>
        <position position="53"/>
    </location>
    <ligand>
        <name>ATP</name>
        <dbReference type="ChEBI" id="CHEBI:30616"/>
    </ligand>
</feature>
<feature type="region of interest" description="Disordered" evidence="2">
    <location>
        <begin position="1329"/>
        <end position="1384"/>
    </location>
</feature>
<dbReference type="InterPro" id="IPR050235">
    <property type="entry name" value="CK1_Ser-Thr_kinase"/>
</dbReference>
<dbReference type="InterPro" id="IPR017441">
    <property type="entry name" value="Protein_kinase_ATP_BS"/>
</dbReference>
<feature type="compositionally biased region" description="Polar residues" evidence="2">
    <location>
        <begin position="758"/>
        <end position="779"/>
    </location>
</feature>
<dbReference type="SMART" id="SM00220">
    <property type="entry name" value="S_TKc"/>
    <property type="match status" value="1"/>
</dbReference>
<dbReference type="Gene3D" id="1.10.510.10">
    <property type="entry name" value="Transferase(Phosphotransferase) domain 1"/>
    <property type="match status" value="1"/>
</dbReference>
<feature type="region of interest" description="Disordered" evidence="2">
    <location>
        <begin position="669"/>
        <end position="729"/>
    </location>
</feature>
<keyword evidence="1" id="KW-0547">Nucleotide-binding</keyword>
<evidence type="ECO:0000313" key="5">
    <source>
        <dbReference type="Proteomes" id="UP001281761"/>
    </source>
</evidence>
<dbReference type="PROSITE" id="PS00107">
    <property type="entry name" value="PROTEIN_KINASE_ATP"/>
    <property type="match status" value="1"/>
</dbReference>
<dbReference type="PANTHER" id="PTHR11909">
    <property type="entry name" value="CASEIN KINASE-RELATED"/>
    <property type="match status" value="1"/>
</dbReference>
<feature type="compositionally biased region" description="Polar residues" evidence="2">
    <location>
        <begin position="385"/>
        <end position="394"/>
    </location>
</feature>
<feature type="region of interest" description="Disordered" evidence="2">
    <location>
        <begin position="379"/>
        <end position="485"/>
    </location>
</feature>
<feature type="compositionally biased region" description="Polar residues" evidence="2">
    <location>
        <begin position="673"/>
        <end position="686"/>
    </location>
</feature>
<feature type="compositionally biased region" description="Basic and acidic residues" evidence="2">
    <location>
        <begin position="687"/>
        <end position="696"/>
    </location>
</feature>
<dbReference type="EC" id="2.7.11.1" evidence="4"/>
<keyword evidence="1" id="KW-0067">ATP-binding</keyword>
<feature type="domain" description="Protein kinase" evidence="3">
    <location>
        <begin position="22"/>
        <end position="298"/>
    </location>
</feature>
<feature type="compositionally biased region" description="Low complexity" evidence="2">
    <location>
        <begin position="1108"/>
        <end position="1128"/>
    </location>
</feature>